<dbReference type="PANTHER" id="PTHR42870">
    <property type="entry name" value="ACETYL-COA C-ACETYLTRANSFERASE"/>
    <property type="match status" value="1"/>
</dbReference>
<dbReference type="PANTHER" id="PTHR42870:SF1">
    <property type="entry name" value="NON-SPECIFIC LIPID-TRANSFER PROTEIN-LIKE 2"/>
    <property type="match status" value="1"/>
</dbReference>
<dbReference type="InterPro" id="IPR002155">
    <property type="entry name" value="Thiolase"/>
</dbReference>
<comment type="caution">
    <text evidence="2">The sequence shown here is derived from an EMBL/GenBank/DDBJ whole genome shotgun (WGS) entry which is preliminary data.</text>
</comment>
<reference evidence="2 3" key="1">
    <citation type="submission" date="2019-06" db="EMBL/GenBank/DDBJ databases">
        <title>New taxonomy in bacterial strain CC-CFT640, isolated from vineyard.</title>
        <authorList>
            <person name="Lin S.-Y."/>
            <person name="Tsai C.-F."/>
            <person name="Young C.-C."/>
        </authorList>
    </citation>
    <scope>NUCLEOTIDE SEQUENCE [LARGE SCALE GENOMIC DNA]</scope>
    <source>
        <strain evidence="2 3">CC-CFT640</strain>
    </source>
</reference>
<dbReference type="AlphaFoldDB" id="A0A5C8PCP8"/>
<proteinExistence type="predicted"/>
<dbReference type="PIRSF" id="PIRSF000429">
    <property type="entry name" value="Ac-CoA_Ac_transf"/>
    <property type="match status" value="1"/>
</dbReference>
<gene>
    <name evidence="2" type="ORF">FHP25_30165</name>
</gene>
<evidence type="ECO:0000259" key="1">
    <source>
        <dbReference type="Pfam" id="PF22691"/>
    </source>
</evidence>
<evidence type="ECO:0000313" key="3">
    <source>
        <dbReference type="Proteomes" id="UP000321638"/>
    </source>
</evidence>
<dbReference type="Gene3D" id="3.40.47.10">
    <property type="match status" value="1"/>
</dbReference>
<sequence>MYRKTAVVGIGQTEFSRDSGRTEWELALEAILAAAADAGIEPSEIDGIVRYAYDNVTQAMLARTLGSRDIRWYGEIPFGGIAQCGVVAQASAAIAAGIATTVVVYRSLNERSGVRYGRAERNIPSDGEFVHAATDRSPAGQFSGPYGLHVPGQVMALWARRYAYEAGITVEQLTEALGAVAVQQRNYANTNPAAMMRDRPLDRDAYLAGRMISAPLRLYDYCLESDGAAAMIITSAERARALRPDPVYVLAAQQSLYRHSEPITVYAADLTTFSGPGNIDKLYADARVRPQDISVAEFYDATSFAGMTCLETYGFAGHLTAWKHVLDKGIGPDSPVPVNTHGGHLSEGYIHGLNHLTEAVRQLRGIAANQVPGAEVALVGCHGSSSAIFGR</sequence>
<dbReference type="SUPFAM" id="SSF53901">
    <property type="entry name" value="Thiolase-like"/>
    <property type="match status" value="2"/>
</dbReference>
<dbReference type="OrthoDB" id="9790314at2"/>
<dbReference type="GO" id="GO:0003988">
    <property type="term" value="F:acetyl-CoA C-acyltransferase activity"/>
    <property type="evidence" value="ECO:0007669"/>
    <property type="project" value="UniProtKB-ARBA"/>
</dbReference>
<feature type="domain" description="Thiolase C-terminal" evidence="1">
    <location>
        <begin position="268"/>
        <end position="383"/>
    </location>
</feature>
<dbReference type="CDD" id="cd00829">
    <property type="entry name" value="SCP-x_thiolase"/>
    <property type="match status" value="1"/>
</dbReference>
<dbReference type="InterPro" id="IPR016039">
    <property type="entry name" value="Thiolase-like"/>
</dbReference>
<dbReference type="Pfam" id="PF22691">
    <property type="entry name" value="Thiolase_C_1"/>
    <property type="match status" value="1"/>
</dbReference>
<dbReference type="RefSeq" id="WP_147850718.1">
    <property type="nucleotide sequence ID" value="NZ_VDUZ01000044.1"/>
</dbReference>
<dbReference type="Proteomes" id="UP000321638">
    <property type="component" value="Unassembled WGS sequence"/>
</dbReference>
<keyword evidence="3" id="KW-1185">Reference proteome</keyword>
<evidence type="ECO:0000313" key="2">
    <source>
        <dbReference type="EMBL" id="TXL71360.1"/>
    </source>
</evidence>
<dbReference type="EMBL" id="VDUZ01000044">
    <property type="protein sequence ID" value="TXL71360.1"/>
    <property type="molecule type" value="Genomic_DNA"/>
</dbReference>
<organism evidence="2 3">
    <name type="scientific">Vineibacter terrae</name>
    <dbReference type="NCBI Taxonomy" id="2586908"/>
    <lineage>
        <taxon>Bacteria</taxon>
        <taxon>Pseudomonadati</taxon>
        <taxon>Pseudomonadota</taxon>
        <taxon>Alphaproteobacteria</taxon>
        <taxon>Hyphomicrobiales</taxon>
        <taxon>Vineibacter</taxon>
    </lineage>
</organism>
<accession>A0A5C8PCP8</accession>
<protein>
    <submittedName>
        <fullName evidence="2">Lipid-transfer protein</fullName>
    </submittedName>
</protein>
<dbReference type="InterPro" id="IPR055140">
    <property type="entry name" value="Thiolase_C_2"/>
</dbReference>
<name>A0A5C8PCP8_9HYPH</name>